<feature type="repeat" description="ANK" evidence="3">
    <location>
        <begin position="5"/>
        <end position="37"/>
    </location>
</feature>
<dbReference type="OrthoDB" id="188462at2759"/>
<reference evidence="5" key="1">
    <citation type="submission" date="2017-03" db="EMBL/GenBank/DDBJ databases">
        <title>Phytopthora megakarya and P. palmivora, two closely related causual agents of cacao black pod achieved similar genome size and gene model numbers by different mechanisms.</title>
        <authorList>
            <person name="Ali S."/>
            <person name="Shao J."/>
            <person name="Larry D.J."/>
            <person name="Kronmiller B."/>
            <person name="Shen D."/>
            <person name="Strem M.D."/>
            <person name="Melnick R.L."/>
            <person name="Guiltinan M.J."/>
            <person name="Tyler B.M."/>
            <person name="Meinhardt L.W."/>
            <person name="Bailey B.A."/>
        </authorList>
    </citation>
    <scope>NUCLEOTIDE SEQUENCE [LARGE SCALE GENOMIC DNA]</scope>
    <source>
        <strain evidence="5">zdho120</strain>
    </source>
</reference>
<dbReference type="EMBL" id="NBNE01012368">
    <property type="protein sequence ID" value="OWY95890.1"/>
    <property type="molecule type" value="Genomic_DNA"/>
</dbReference>
<sequence>MQDKDGDTPLIKQARNDFLQVVHYFVQQGADMEKQNNVGYTALRVAASSGRHEVVQYLVEKGEDRDNQTALMWAAWNGELRAVKTLVQNNVQCLSYMH</sequence>
<evidence type="ECO:0000256" key="1">
    <source>
        <dbReference type="ARBA" id="ARBA00022737"/>
    </source>
</evidence>
<proteinExistence type="predicted"/>
<keyword evidence="5" id="KW-1185">Reference proteome</keyword>
<dbReference type="SUPFAM" id="SSF48403">
    <property type="entry name" value="Ankyrin repeat"/>
    <property type="match status" value="1"/>
</dbReference>
<organism evidence="4 5">
    <name type="scientific">Phytophthora megakarya</name>
    <dbReference type="NCBI Taxonomy" id="4795"/>
    <lineage>
        <taxon>Eukaryota</taxon>
        <taxon>Sar</taxon>
        <taxon>Stramenopiles</taxon>
        <taxon>Oomycota</taxon>
        <taxon>Peronosporomycetes</taxon>
        <taxon>Peronosporales</taxon>
        <taxon>Peronosporaceae</taxon>
        <taxon>Phytophthora</taxon>
    </lineage>
</organism>
<feature type="repeat" description="ANK" evidence="3">
    <location>
        <begin position="38"/>
        <end position="70"/>
    </location>
</feature>
<dbReference type="PANTHER" id="PTHR24188">
    <property type="entry name" value="ANKYRIN REPEAT PROTEIN"/>
    <property type="match status" value="1"/>
</dbReference>
<gene>
    <name evidence="4" type="ORF">PHMEG_00033988</name>
</gene>
<accession>A0A225USA8</accession>
<dbReference type="Pfam" id="PF12796">
    <property type="entry name" value="Ank_2"/>
    <property type="match status" value="1"/>
</dbReference>
<keyword evidence="2 3" id="KW-0040">ANK repeat</keyword>
<protein>
    <submittedName>
        <fullName evidence="4">Uncharacterized protein</fullName>
    </submittedName>
</protein>
<keyword evidence="1" id="KW-0677">Repeat</keyword>
<dbReference type="PANTHER" id="PTHR24188:SF29">
    <property type="entry name" value="GH09064P"/>
    <property type="match status" value="1"/>
</dbReference>
<dbReference type="PROSITE" id="PS50088">
    <property type="entry name" value="ANK_REPEAT"/>
    <property type="match status" value="2"/>
</dbReference>
<evidence type="ECO:0000313" key="4">
    <source>
        <dbReference type="EMBL" id="OWY95890.1"/>
    </source>
</evidence>
<dbReference type="SMART" id="SM00248">
    <property type="entry name" value="ANK"/>
    <property type="match status" value="3"/>
</dbReference>
<dbReference type="InterPro" id="IPR036770">
    <property type="entry name" value="Ankyrin_rpt-contain_sf"/>
</dbReference>
<comment type="caution">
    <text evidence="4">The sequence shown here is derived from an EMBL/GenBank/DDBJ whole genome shotgun (WGS) entry which is preliminary data.</text>
</comment>
<dbReference type="PROSITE" id="PS50297">
    <property type="entry name" value="ANK_REP_REGION"/>
    <property type="match status" value="2"/>
</dbReference>
<dbReference type="STRING" id="4795.A0A225USA8"/>
<evidence type="ECO:0000256" key="2">
    <source>
        <dbReference type="ARBA" id="ARBA00023043"/>
    </source>
</evidence>
<dbReference type="InterPro" id="IPR002110">
    <property type="entry name" value="Ankyrin_rpt"/>
</dbReference>
<name>A0A225USA8_9STRA</name>
<dbReference type="Proteomes" id="UP000198211">
    <property type="component" value="Unassembled WGS sequence"/>
</dbReference>
<evidence type="ECO:0000256" key="3">
    <source>
        <dbReference type="PROSITE-ProRule" id="PRU00023"/>
    </source>
</evidence>
<dbReference type="AlphaFoldDB" id="A0A225USA8"/>
<evidence type="ECO:0000313" key="5">
    <source>
        <dbReference type="Proteomes" id="UP000198211"/>
    </source>
</evidence>
<dbReference type="Gene3D" id="1.25.40.20">
    <property type="entry name" value="Ankyrin repeat-containing domain"/>
    <property type="match status" value="1"/>
</dbReference>